<accession>A0ABT0RFQ1</accession>
<reference evidence="2" key="1">
    <citation type="submission" date="2022-05" db="EMBL/GenBank/DDBJ databases">
        <authorList>
            <person name="Jo J.-H."/>
            <person name="Im W.-T."/>
        </authorList>
    </citation>
    <scope>NUCLEOTIDE SEQUENCE</scope>
    <source>
        <strain evidence="2">RG327</strain>
    </source>
</reference>
<dbReference type="InterPro" id="IPR029068">
    <property type="entry name" value="Glyas_Bleomycin-R_OHBP_Dase"/>
</dbReference>
<comment type="caution">
    <text evidence="2">The sequence shown here is derived from an EMBL/GenBank/DDBJ whole genome shotgun (WGS) entry which is preliminary data.</text>
</comment>
<dbReference type="RefSeq" id="WP_249867979.1">
    <property type="nucleotide sequence ID" value="NZ_JAMGBC010000001.1"/>
</dbReference>
<name>A0ABT0RFQ1_9SPHN</name>
<proteinExistence type="predicted"/>
<dbReference type="Pfam" id="PF00903">
    <property type="entry name" value="Glyoxalase"/>
    <property type="match status" value="1"/>
</dbReference>
<evidence type="ECO:0000259" key="1">
    <source>
        <dbReference type="PROSITE" id="PS51819"/>
    </source>
</evidence>
<dbReference type="Proteomes" id="UP001165343">
    <property type="component" value="Unassembled WGS sequence"/>
</dbReference>
<dbReference type="InterPro" id="IPR037523">
    <property type="entry name" value="VOC_core"/>
</dbReference>
<dbReference type="SUPFAM" id="SSF54593">
    <property type="entry name" value="Glyoxalase/Bleomycin resistance protein/Dihydroxybiphenyl dioxygenase"/>
    <property type="match status" value="1"/>
</dbReference>
<organism evidence="2 3">
    <name type="scientific">Sphingomonas anseongensis</name>
    <dbReference type="NCBI Taxonomy" id="2908207"/>
    <lineage>
        <taxon>Bacteria</taxon>
        <taxon>Pseudomonadati</taxon>
        <taxon>Pseudomonadota</taxon>
        <taxon>Alphaproteobacteria</taxon>
        <taxon>Sphingomonadales</taxon>
        <taxon>Sphingomonadaceae</taxon>
        <taxon>Sphingomonas</taxon>
    </lineage>
</organism>
<sequence length="111" mass="12145">MQLTYAIKYVADMDRAVAFHRDILGLPLKFQSPEWSEFATGQTTLALHSASDDKKAGTVELGFASEDLGGLHSRREELGVEFTRPPTEMHGMHIAQIRDPDGAETSVSGQA</sequence>
<dbReference type="PROSITE" id="PS51819">
    <property type="entry name" value="VOC"/>
    <property type="match status" value="1"/>
</dbReference>
<protein>
    <submittedName>
        <fullName evidence="2">VOC family protein</fullName>
    </submittedName>
</protein>
<dbReference type="PANTHER" id="PTHR33993">
    <property type="entry name" value="GLYOXALASE-RELATED"/>
    <property type="match status" value="1"/>
</dbReference>
<dbReference type="InterPro" id="IPR052164">
    <property type="entry name" value="Anthracycline_SecMetBiosynth"/>
</dbReference>
<gene>
    <name evidence="2" type="ORF">LZ519_06975</name>
</gene>
<dbReference type="Gene3D" id="3.10.180.10">
    <property type="entry name" value="2,3-Dihydroxybiphenyl 1,2-Dioxygenase, domain 1"/>
    <property type="match status" value="1"/>
</dbReference>
<dbReference type="InterPro" id="IPR004360">
    <property type="entry name" value="Glyas_Fos-R_dOase_dom"/>
</dbReference>
<feature type="domain" description="VOC" evidence="1">
    <location>
        <begin position="2"/>
        <end position="110"/>
    </location>
</feature>
<evidence type="ECO:0000313" key="2">
    <source>
        <dbReference type="EMBL" id="MCL6679058.1"/>
    </source>
</evidence>
<evidence type="ECO:0000313" key="3">
    <source>
        <dbReference type="Proteomes" id="UP001165343"/>
    </source>
</evidence>
<dbReference type="EMBL" id="JAMGBC010000001">
    <property type="protein sequence ID" value="MCL6679058.1"/>
    <property type="molecule type" value="Genomic_DNA"/>
</dbReference>
<keyword evidence="3" id="KW-1185">Reference proteome</keyword>